<dbReference type="RefSeq" id="WP_072658642.1">
    <property type="nucleotide sequence ID" value="NZ_BDFD01000002.1"/>
</dbReference>
<dbReference type="AlphaFoldDB" id="A0A1L8CKM7"/>
<dbReference type="EMBL" id="BDFD01000002">
    <property type="protein sequence ID" value="GAV19460.1"/>
    <property type="molecule type" value="Genomic_DNA"/>
</dbReference>
<accession>A0A1L8CKM7</accession>
<dbReference type="STRING" id="1921010.MMIC_P0394"/>
<gene>
    <name evidence="1" type="ORF">MMIC_P0394</name>
</gene>
<dbReference type="Proteomes" id="UP000231632">
    <property type="component" value="Unassembled WGS sequence"/>
</dbReference>
<reference evidence="1 2" key="1">
    <citation type="journal article" date="2017" name="Arch. Microbiol.">
        <title>Mariprofundus micogutta sp. nov., a novel iron-oxidizing zetaproteobacterium isolated from a deep-sea hydrothermal field at the Bayonnaise knoll of the Izu-Ogasawara arc, and a description of Mariprofundales ord. nov. and Zetaproteobacteria classis nov.</title>
        <authorList>
            <person name="Makita H."/>
            <person name="Tanaka E."/>
            <person name="Mitsunobu S."/>
            <person name="Miyazaki M."/>
            <person name="Nunoura T."/>
            <person name="Uematsu K."/>
            <person name="Takaki Y."/>
            <person name="Nishi S."/>
            <person name="Shimamura S."/>
            <person name="Takai K."/>
        </authorList>
    </citation>
    <scope>NUCLEOTIDE SEQUENCE [LARGE SCALE GENOMIC DNA]</scope>
    <source>
        <strain evidence="1 2">ET2</strain>
    </source>
</reference>
<evidence type="ECO:0000313" key="2">
    <source>
        <dbReference type="Proteomes" id="UP000231632"/>
    </source>
</evidence>
<keyword evidence="2" id="KW-1185">Reference proteome</keyword>
<sequence length="138" mass="14653">MKAFIRKHNLILSLAVTLIWFAVTVLISNAVYADEASGFCDCSTAGEASNNVICHIPPGNHQNMHTIRVGDPAIHAHLNHGDMLGPCPGDEAEVESEHEVAQGLPACTCDDGTVGSLYHIPQSAVAFEAYSLRSVSGQ</sequence>
<dbReference type="OrthoDB" id="5295940at2"/>
<name>A0A1L8CKM7_9PROT</name>
<comment type="caution">
    <text evidence="1">The sequence shown here is derived from an EMBL/GenBank/DDBJ whole genome shotgun (WGS) entry which is preliminary data.</text>
</comment>
<evidence type="ECO:0000313" key="1">
    <source>
        <dbReference type="EMBL" id="GAV19460.1"/>
    </source>
</evidence>
<organism evidence="1 2">
    <name type="scientific">Mariprofundus micogutta</name>
    <dbReference type="NCBI Taxonomy" id="1921010"/>
    <lineage>
        <taxon>Bacteria</taxon>
        <taxon>Pseudomonadati</taxon>
        <taxon>Pseudomonadota</taxon>
        <taxon>Candidatius Mariprofundia</taxon>
        <taxon>Mariprofundales</taxon>
        <taxon>Mariprofundaceae</taxon>
        <taxon>Mariprofundus</taxon>
    </lineage>
</organism>
<proteinExistence type="predicted"/>
<protein>
    <submittedName>
        <fullName evidence="1">Uncharacterized protein</fullName>
    </submittedName>
</protein>